<proteinExistence type="predicted"/>
<dbReference type="InterPro" id="IPR016024">
    <property type="entry name" value="ARM-type_fold"/>
</dbReference>
<sequence>MRKVSTKQEMADMKHCLKHPVVLAQTVQKNYEDVQKKLLSGEPQHKIEALQQLWSNLCNPGDAIIGACSCDAIIALVQHVDGLLKVSDVLNTLSNLTPSAKSTQWLVRLAFQILVFQFQVGANPCDECKQLHYISPYKLRLHPHPLISMIESASQTWPQILSEVQNMFLQCWLSDVGLKESNIFEIMKPFFLYIFCNPSQDDQSFHRINSLFTVIESSNKTEMVENSCEHIVTGYQFFKTIFPHTTMKGMNLLMYTQYIAKVHQSVPRENAQCIHQQCASILTTCHDSLTQPVITSLCHLLHVSLQDLIFHSSCPCVVNVCLAHLVCQAQPHCLQSLIRSTMVLTESPFWSGPVSRHAVLSLYSLKVSLMPLLLAKDCVGFSSLKSSLYAAMRKIDNVINSLKVTEELDDLCSEVFYNLHNKHSNVWFTNIVQTLSAFRGTNSDNIMARLYVITKVNSQSAIPLISSLLTCAMVMQSITHGQMVSEKSYKECMNVLGYIACQYPDISLTILPTILYCAKNEQDVQKQKHLLLLLPELASNPDCIAPILGTVQAMCAVPPMQPLAMKMMLQLWQRQERCFPYLQKMMLQLKAPFNVSLSNELVTMSAFAVKEMCRTEPYKNTSDLVKFISTLISKKVHPGQASLLVEALIYLIESEVVDIRTTWGTLKDTILAYSSAVVTKSTLKFLALAASLNEEISSCLQFKQDIVELIWKYVEHHNAEVTNYALVSLAHFKVDNFFIKHLPLKLRPEEPQPEKDENPEVVRAKFFAQPIPGHCFMLLVQNSSPQTQYFLRSLLSQELANFPRDVKHRAMQSLKKSTCSNAISEVPKFMLKMYERNKLPNLKSSFATGLLMTYDSQNDSNSAPKSLVSAGRNVFQLLQALLSEVTVDPKTWQNVLWLTHAWKAFMQKCFRTMVKGRQAELEMQLQQKNCDKEDIELKHATTELWCRDKITEQLKTTSKGTPSMQGNAILALAALLCATKSQKMNKKESADLPSDSSGYLGVNHWTRMAADTVISVVDSNYKPSGRIFSWCQYRAVSKTGRLTTSDLGKICAMHSLKLVTSVLISTNSDGIGAVLDILGKSISNKHSQSTAATNSTIKLHCSISLGGVISQLYVEKFYETCDMSIAQKLDDCIVSLTENIFTANKLSNDQDEDTDEEEEDDLGAVVAVGILLPAVLVYGNVTFKEKALSILGRLENLLESLDDKPIIYVQTVCATIGWVHVSCRNVKAREANSSVVILKKIRNIFDNKNNVVLAQCVSTLCCALSLEEESESLKLFNDFYAKWLTQTSNDRLPTRQKLTSINGLAALVGSDFIFTLCMPENMIKINNKVSKVVQILQAFIRSGKDVGMSSNSIQLLGHLYLSLQMSPTRSSSIPSSFTYLADTSILKPMFNLILEYSKKKHDSSYQDKLYAVVLPLSEAACKASAALPPVNWSSAFSPMFDGSNLGEKLQNSCFRLLLSQCRENSTASSLLTKWIQISLFQSLHSATKESIFRSFNVLIGNLSSNSTIPLLNHAVTVLLSGPSSFSTSILMGILSALKMNDIPQDVPGHLFDITRKIILHYPFSIEERLALEQWTIIAECANEWKEWEKLITKENTALASRLLFIKCWLLRKAQGPMKWCNDCINLVSSTTNKDMWSANLLILYQCFVDVSHCKADHFSLAKRIQWLQELMGDVKNSVLVTPDAFLTRVFSVAVLAWSGNTINLQEDGKLEHQIQSMMFCKDFLWNHSLALLPHALNKFVHKTGCDDHFTQFVIEWLVFMQQNRRDISNEDITQCIPHALLQLRQNKLFLKSSLWTNAVAALLL</sequence>
<dbReference type="InterPro" id="IPR021392">
    <property type="entry name" value="Focadhesin_C"/>
</dbReference>
<evidence type="ECO:0008006" key="5">
    <source>
        <dbReference type="Google" id="ProtNLM"/>
    </source>
</evidence>
<dbReference type="Pfam" id="PF11229">
    <property type="entry name" value="Focadhesin"/>
    <property type="match status" value="1"/>
</dbReference>
<dbReference type="Pfam" id="PF12530">
    <property type="entry name" value="DUF3730"/>
    <property type="match status" value="1"/>
</dbReference>
<evidence type="ECO:0000313" key="4">
    <source>
        <dbReference type="Proteomes" id="UP001642483"/>
    </source>
</evidence>
<organism evidence="3 4">
    <name type="scientific">Clavelina lepadiformis</name>
    <name type="common">Light-bulb sea squirt</name>
    <name type="synonym">Ascidia lepadiformis</name>
    <dbReference type="NCBI Taxonomy" id="159417"/>
    <lineage>
        <taxon>Eukaryota</taxon>
        <taxon>Metazoa</taxon>
        <taxon>Chordata</taxon>
        <taxon>Tunicata</taxon>
        <taxon>Ascidiacea</taxon>
        <taxon>Aplousobranchia</taxon>
        <taxon>Clavelinidae</taxon>
        <taxon>Clavelina</taxon>
    </lineage>
</organism>
<dbReference type="SUPFAM" id="SSF48371">
    <property type="entry name" value="ARM repeat"/>
    <property type="match status" value="1"/>
</dbReference>
<dbReference type="PANTHER" id="PTHR16212">
    <property type="entry name" value="FOCADHESIN FAMILY MEMBER"/>
    <property type="match status" value="1"/>
</dbReference>
<dbReference type="InterPro" id="IPR045163">
    <property type="entry name" value="Focadhesin/RST1"/>
</dbReference>
<comment type="caution">
    <text evidence="3">The sequence shown here is derived from an EMBL/GenBank/DDBJ whole genome shotgun (WGS) entry which is preliminary data.</text>
</comment>
<dbReference type="InterPro" id="IPR022542">
    <property type="entry name" value="FOCAD/RST1_DUF3730"/>
</dbReference>
<dbReference type="Proteomes" id="UP001642483">
    <property type="component" value="Unassembled WGS sequence"/>
</dbReference>
<gene>
    <name evidence="3" type="ORF">CVLEPA_LOCUS15326</name>
</gene>
<name>A0ABP0FXK8_CLALP</name>
<feature type="domain" description="Focadhesin C-terminal" evidence="1">
    <location>
        <begin position="1247"/>
        <end position="1799"/>
    </location>
</feature>
<accession>A0ABP0FXK8</accession>
<reference evidence="3 4" key="1">
    <citation type="submission" date="2024-02" db="EMBL/GenBank/DDBJ databases">
        <authorList>
            <person name="Daric V."/>
            <person name="Darras S."/>
        </authorList>
    </citation>
    <scope>NUCLEOTIDE SEQUENCE [LARGE SCALE GENOMIC DNA]</scope>
</reference>
<evidence type="ECO:0000259" key="2">
    <source>
        <dbReference type="Pfam" id="PF12530"/>
    </source>
</evidence>
<dbReference type="EMBL" id="CAWYQH010000097">
    <property type="protein sequence ID" value="CAK8684339.1"/>
    <property type="molecule type" value="Genomic_DNA"/>
</dbReference>
<feature type="domain" description="DUF3730" evidence="2">
    <location>
        <begin position="511"/>
        <end position="729"/>
    </location>
</feature>
<evidence type="ECO:0000313" key="3">
    <source>
        <dbReference type="EMBL" id="CAK8684339.1"/>
    </source>
</evidence>
<evidence type="ECO:0000259" key="1">
    <source>
        <dbReference type="Pfam" id="PF11229"/>
    </source>
</evidence>
<dbReference type="PANTHER" id="PTHR16212:SF4">
    <property type="entry name" value="FOCADHESIN"/>
    <property type="match status" value="1"/>
</dbReference>
<keyword evidence="4" id="KW-1185">Reference proteome</keyword>
<protein>
    <recommendedName>
        <fullName evidence="5">Focadhesin</fullName>
    </recommendedName>
</protein>